<protein>
    <submittedName>
        <fullName evidence="1">Uncharacterized protein</fullName>
    </submittedName>
</protein>
<proteinExistence type="predicted"/>
<evidence type="ECO:0000313" key="1">
    <source>
        <dbReference type="EMBL" id="DAD68435.1"/>
    </source>
</evidence>
<dbReference type="EMBL" id="BK014701">
    <property type="protein sequence ID" value="DAD68435.1"/>
    <property type="molecule type" value="Genomic_DNA"/>
</dbReference>
<sequence length="29" mass="3363">MELMFLFIQIDLVLIVAKCNVKTGYSLIF</sequence>
<organism evidence="1">
    <name type="scientific">Siphoviridae sp. ctTic26</name>
    <dbReference type="NCBI Taxonomy" id="2823583"/>
    <lineage>
        <taxon>Viruses</taxon>
        <taxon>Duplodnaviria</taxon>
        <taxon>Heunggongvirae</taxon>
        <taxon>Uroviricota</taxon>
        <taxon>Caudoviricetes</taxon>
    </lineage>
</organism>
<name>A0A8S5LF11_9CAUD</name>
<accession>A0A8S5LF11</accession>
<reference evidence="1" key="1">
    <citation type="journal article" date="2021" name="Proc. Natl. Acad. Sci. U.S.A.">
        <title>A Catalog of Tens of Thousands of Viruses from Human Metagenomes Reveals Hidden Associations with Chronic Diseases.</title>
        <authorList>
            <person name="Tisza M.J."/>
            <person name="Buck C.B."/>
        </authorList>
    </citation>
    <scope>NUCLEOTIDE SEQUENCE</scope>
    <source>
        <strain evidence="1">CtTic26</strain>
    </source>
</reference>